<gene>
    <name evidence="2" type="ORF">AVDCRST_MAG45-571</name>
</gene>
<evidence type="ECO:0000256" key="1">
    <source>
        <dbReference type="SAM" id="Phobius"/>
    </source>
</evidence>
<feature type="transmembrane region" description="Helical" evidence="1">
    <location>
        <begin position="116"/>
        <end position="138"/>
    </location>
</feature>
<keyword evidence="1" id="KW-0472">Membrane</keyword>
<keyword evidence="1" id="KW-0812">Transmembrane</keyword>
<evidence type="ECO:0000313" key="2">
    <source>
        <dbReference type="EMBL" id="CAA9488003.1"/>
    </source>
</evidence>
<organism evidence="2">
    <name type="scientific">uncultured Solirubrobacterales bacterium</name>
    <dbReference type="NCBI Taxonomy" id="768556"/>
    <lineage>
        <taxon>Bacteria</taxon>
        <taxon>Bacillati</taxon>
        <taxon>Actinomycetota</taxon>
        <taxon>Thermoleophilia</taxon>
        <taxon>Solirubrobacterales</taxon>
        <taxon>environmental samples</taxon>
    </lineage>
</organism>
<sequence>MKATSAPAGVAHQQERRPHRLRAAGLILAMSMVSLFMWIGVPLGWLWIAAQVATDYQAIYLWALFAIPLTMVGVGWVLYRLNAIYVRASNEPDGPRQTSWLRSQAADRSSSEPRRALDVIMACSVGLAMTLLAVWFFFYAGSPLPGAS</sequence>
<keyword evidence="1" id="KW-1133">Transmembrane helix</keyword>
<proteinExistence type="predicted"/>
<feature type="transmembrane region" description="Helical" evidence="1">
    <location>
        <begin position="59"/>
        <end position="79"/>
    </location>
</feature>
<dbReference type="EMBL" id="CADCVU010000052">
    <property type="protein sequence ID" value="CAA9488003.1"/>
    <property type="molecule type" value="Genomic_DNA"/>
</dbReference>
<dbReference type="AlphaFoldDB" id="A0A6J4S8L0"/>
<protein>
    <submittedName>
        <fullName evidence="2">Uncharacterized protein</fullName>
    </submittedName>
</protein>
<accession>A0A6J4S8L0</accession>
<reference evidence="2" key="1">
    <citation type="submission" date="2020-02" db="EMBL/GenBank/DDBJ databases">
        <authorList>
            <person name="Meier V. D."/>
        </authorList>
    </citation>
    <scope>NUCLEOTIDE SEQUENCE</scope>
    <source>
        <strain evidence="2">AVDCRST_MAG45</strain>
    </source>
</reference>
<feature type="transmembrane region" description="Helical" evidence="1">
    <location>
        <begin position="21"/>
        <end position="47"/>
    </location>
</feature>
<name>A0A6J4S8L0_9ACTN</name>